<reference evidence="1" key="1">
    <citation type="submission" date="2014-08" db="EMBL/GenBank/DDBJ databases">
        <title>Draft genome sequences of Sphingobium herbicidovorans.</title>
        <authorList>
            <person name="Gan H.M."/>
            <person name="Gan H.Y."/>
            <person name="Savka M.A."/>
        </authorList>
    </citation>
    <scope>NUCLEOTIDE SEQUENCE [LARGE SCALE GENOMIC DNA]</scope>
    <source>
        <strain evidence="1">NBRC 16415</strain>
    </source>
</reference>
<keyword evidence="2" id="KW-1185">Reference proteome</keyword>
<evidence type="ECO:0000313" key="2">
    <source>
        <dbReference type="Proteomes" id="UP000024284"/>
    </source>
</evidence>
<dbReference type="Proteomes" id="UP000024284">
    <property type="component" value="Unassembled WGS sequence"/>
</dbReference>
<gene>
    <name evidence="1" type="ORF">BV98_001332</name>
</gene>
<dbReference type="EMBL" id="JFZA02000010">
    <property type="protein sequence ID" value="KFG90801.1"/>
    <property type="molecule type" value="Genomic_DNA"/>
</dbReference>
<name>A0A086PBN3_SPHHM</name>
<evidence type="ECO:0000313" key="1">
    <source>
        <dbReference type="EMBL" id="KFG90801.1"/>
    </source>
</evidence>
<sequence length="56" mass="6361">MLGDKYRMATHWCLFAVVSRLRWCKTLRNKIGGMGQNDRESASVEICELSSAQPES</sequence>
<comment type="caution">
    <text evidence="1">The sequence shown here is derived from an EMBL/GenBank/DDBJ whole genome shotgun (WGS) entry which is preliminary data.</text>
</comment>
<accession>A0A086PBN3</accession>
<organism evidence="1 2">
    <name type="scientific">Sphingobium herbicidovorans (strain ATCC 700291 / DSM 11019 / CCUG 56400 / KCTC 2939 / LMG 18315 / NBRC 16415 / MH)</name>
    <name type="common">Sphingomonas herbicidovorans</name>
    <dbReference type="NCBI Taxonomy" id="1219045"/>
    <lineage>
        <taxon>Bacteria</taxon>
        <taxon>Pseudomonadati</taxon>
        <taxon>Pseudomonadota</taxon>
        <taxon>Alphaproteobacteria</taxon>
        <taxon>Sphingomonadales</taxon>
        <taxon>Sphingomonadaceae</taxon>
        <taxon>Sphingobium</taxon>
    </lineage>
</organism>
<dbReference type="AlphaFoldDB" id="A0A086PBN3"/>
<proteinExistence type="predicted"/>
<protein>
    <submittedName>
        <fullName evidence="1">Uncharacterized protein</fullName>
    </submittedName>
</protein>
<dbReference type="STRING" id="76947.GCA_002080435_04016"/>